<accession>G0P7I7</accession>
<keyword evidence="8" id="KW-1185">Reference proteome</keyword>
<dbReference type="EC" id="2.4.1.17" evidence="2"/>
<dbReference type="Proteomes" id="UP000008068">
    <property type="component" value="Unassembled WGS sequence"/>
</dbReference>
<proteinExistence type="inferred from homology"/>
<evidence type="ECO:0000256" key="6">
    <source>
        <dbReference type="ARBA" id="ARBA00047475"/>
    </source>
</evidence>
<name>G0P7I7_CAEBE</name>
<evidence type="ECO:0000256" key="2">
    <source>
        <dbReference type="ARBA" id="ARBA00012544"/>
    </source>
</evidence>
<reference evidence="8" key="1">
    <citation type="submission" date="2011-07" db="EMBL/GenBank/DDBJ databases">
        <authorList>
            <consortium name="Caenorhabditis brenneri Sequencing and Analysis Consortium"/>
            <person name="Wilson R.K."/>
        </authorList>
    </citation>
    <scope>NUCLEOTIDE SEQUENCE [LARGE SCALE GENOMIC DNA]</scope>
    <source>
        <strain evidence="8">PB2801</strain>
    </source>
</reference>
<dbReference type="AlphaFoldDB" id="G0P7I7"/>
<dbReference type="Pfam" id="PF00201">
    <property type="entry name" value="UDPGT"/>
    <property type="match status" value="1"/>
</dbReference>
<protein>
    <recommendedName>
        <fullName evidence="2">glucuronosyltransferase</fullName>
        <ecNumber evidence="2">2.4.1.17</ecNumber>
    </recommendedName>
</protein>
<dbReference type="InterPro" id="IPR050271">
    <property type="entry name" value="UDP-glycosyltransferase"/>
</dbReference>
<dbReference type="EMBL" id="GL380115">
    <property type="protein sequence ID" value="EGT46970.1"/>
    <property type="molecule type" value="Genomic_DNA"/>
</dbReference>
<dbReference type="InterPro" id="IPR002213">
    <property type="entry name" value="UDP_glucos_trans"/>
</dbReference>
<evidence type="ECO:0000256" key="1">
    <source>
        <dbReference type="ARBA" id="ARBA00009995"/>
    </source>
</evidence>
<comment type="catalytic activity">
    <reaction evidence="6">
        <text>glucuronate acceptor + UDP-alpha-D-glucuronate = acceptor beta-D-glucuronoside + UDP + H(+)</text>
        <dbReference type="Rhea" id="RHEA:21032"/>
        <dbReference type="ChEBI" id="CHEBI:15378"/>
        <dbReference type="ChEBI" id="CHEBI:58052"/>
        <dbReference type="ChEBI" id="CHEBI:58223"/>
        <dbReference type="ChEBI" id="CHEBI:132367"/>
        <dbReference type="ChEBI" id="CHEBI:132368"/>
        <dbReference type="EC" id="2.4.1.17"/>
    </reaction>
</comment>
<dbReference type="OrthoDB" id="5835829at2759"/>
<dbReference type="STRING" id="135651.G0P7I7"/>
<evidence type="ECO:0000256" key="3">
    <source>
        <dbReference type="ARBA" id="ARBA00022676"/>
    </source>
</evidence>
<sequence length="104" mass="11967">MKQKKVSIDNMMSIFWTMDVTSKNGHRILETMHEQAVLTCENLFKNPEIIEELRSREYDVALAEPLMTCGLALFRHLNIHKVIMTSSCVNYDILIPAIGRTRGD</sequence>
<evidence type="ECO:0000313" key="8">
    <source>
        <dbReference type="Proteomes" id="UP000008068"/>
    </source>
</evidence>
<comment type="similarity">
    <text evidence="1">Belongs to the UDP-glycosyltransferase family.</text>
</comment>
<dbReference type="SUPFAM" id="SSF53756">
    <property type="entry name" value="UDP-Glycosyltransferase/glycogen phosphorylase"/>
    <property type="match status" value="1"/>
</dbReference>
<evidence type="ECO:0000313" key="7">
    <source>
        <dbReference type="EMBL" id="EGT46970.1"/>
    </source>
</evidence>
<dbReference type="PANTHER" id="PTHR48043:SF39">
    <property type="entry name" value="GLUCURONOSYLTRANSFERASE"/>
    <property type="match status" value="1"/>
</dbReference>
<dbReference type="GO" id="GO:0015020">
    <property type="term" value="F:glucuronosyltransferase activity"/>
    <property type="evidence" value="ECO:0007669"/>
    <property type="project" value="UniProtKB-EC"/>
</dbReference>
<evidence type="ECO:0000256" key="4">
    <source>
        <dbReference type="ARBA" id="ARBA00022679"/>
    </source>
</evidence>
<keyword evidence="4" id="KW-0808">Transferase</keyword>
<dbReference type="PANTHER" id="PTHR48043">
    <property type="entry name" value="EG:EG0003.4 PROTEIN-RELATED"/>
    <property type="match status" value="1"/>
</dbReference>
<dbReference type="InParanoid" id="G0P7I7"/>
<gene>
    <name evidence="7" type="ORF">CAEBREN_28630</name>
</gene>
<dbReference type="HOGENOM" id="CLU_2252407_0_0_1"/>
<organism evidence="8">
    <name type="scientific">Caenorhabditis brenneri</name>
    <name type="common">Nematode worm</name>
    <dbReference type="NCBI Taxonomy" id="135651"/>
    <lineage>
        <taxon>Eukaryota</taxon>
        <taxon>Metazoa</taxon>
        <taxon>Ecdysozoa</taxon>
        <taxon>Nematoda</taxon>
        <taxon>Chromadorea</taxon>
        <taxon>Rhabditida</taxon>
        <taxon>Rhabditina</taxon>
        <taxon>Rhabditomorpha</taxon>
        <taxon>Rhabditoidea</taxon>
        <taxon>Rhabditidae</taxon>
        <taxon>Peloderinae</taxon>
        <taxon>Caenorhabditis</taxon>
    </lineage>
</organism>
<dbReference type="eggNOG" id="KOG1192">
    <property type="taxonomic scope" value="Eukaryota"/>
</dbReference>
<keyword evidence="5" id="KW-0732">Signal</keyword>
<keyword evidence="3" id="KW-0328">Glycosyltransferase</keyword>
<evidence type="ECO:0000256" key="5">
    <source>
        <dbReference type="ARBA" id="ARBA00022729"/>
    </source>
</evidence>